<dbReference type="Pfam" id="PF02668">
    <property type="entry name" value="TauD"/>
    <property type="match status" value="1"/>
</dbReference>
<comment type="similarity">
    <text evidence="2">Belongs to the TfdA dioxygenase family.</text>
</comment>
<dbReference type="AlphaFoldDB" id="A0A1Y6CY37"/>
<gene>
    <name evidence="8" type="ORF">SAMN02949497_2629</name>
</gene>
<organism evidence="8 9">
    <name type="scientific">Methylomagnum ishizawai</name>
    <dbReference type="NCBI Taxonomy" id="1760988"/>
    <lineage>
        <taxon>Bacteria</taxon>
        <taxon>Pseudomonadati</taxon>
        <taxon>Pseudomonadota</taxon>
        <taxon>Gammaproteobacteria</taxon>
        <taxon>Methylococcales</taxon>
        <taxon>Methylococcaceae</taxon>
        <taxon>Methylomagnum</taxon>
    </lineage>
</organism>
<dbReference type="GO" id="GO:0016706">
    <property type="term" value="F:2-oxoglutarate-dependent dioxygenase activity"/>
    <property type="evidence" value="ECO:0007669"/>
    <property type="project" value="UniProtKB-ARBA"/>
</dbReference>
<dbReference type="Gene3D" id="3.60.130.10">
    <property type="entry name" value="Clavaminate synthase-like"/>
    <property type="match status" value="1"/>
</dbReference>
<dbReference type="RefSeq" id="WP_085213347.1">
    <property type="nucleotide sequence ID" value="NZ_FXAM01000001.1"/>
</dbReference>
<evidence type="ECO:0000256" key="1">
    <source>
        <dbReference type="ARBA" id="ARBA00001954"/>
    </source>
</evidence>
<dbReference type="InterPro" id="IPR003819">
    <property type="entry name" value="TauD/TfdA-like"/>
</dbReference>
<dbReference type="Proteomes" id="UP000192923">
    <property type="component" value="Unassembled WGS sequence"/>
</dbReference>
<dbReference type="STRING" id="1760988.SAMN02949497_2629"/>
<keyword evidence="6" id="KW-0408">Iron</keyword>
<keyword evidence="3" id="KW-0479">Metal-binding</keyword>
<dbReference type="SUPFAM" id="SSF51197">
    <property type="entry name" value="Clavaminate synthase-like"/>
    <property type="match status" value="1"/>
</dbReference>
<name>A0A1Y6CY37_9GAMM</name>
<dbReference type="PANTHER" id="PTHR43779:SF2">
    <property type="entry name" value="ALPHA-KETOGLUTARATE-DEPENDENT XANTHINE DIOXYGENASE XAN1"/>
    <property type="match status" value="1"/>
</dbReference>
<sequence>MKVTSIDGMGSYGVYIDGVDFEHLTDEQWREIGHIHMKSLVTIIRDCNLTCENQLGWIRKLGEPRHGLYYRLMKKYGITSMGLLVRLGLSDTSGIDAEDKGVIREHIRYQQSTSEGAGIARVSGIKNDKGLSTGLFNDGELLWHSNEAATLTFVPGVALLGGKCMVGSSTGFLQTADYYESVSESFRSELDEMVLTHRYTEGKINPILNDNLGRSNMCPVDGAEIPMVIMSPGGIKGLHYPLNTVYGVRGMSKAESDSLFAEINEHLFVDYYIYDHWYKNDGDLLLFDNSITLHRRLGNVSGRLAYRIQHDYSELQDDFWQPYFQKEFADKYKEDITDFVETLGIQSFKLPQAG</sequence>
<keyword evidence="4 8" id="KW-0223">Dioxygenase</keyword>
<feature type="domain" description="TauD/TfdA-like" evidence="7">
    <location>
        <begin position="18"/>
        <end position="299"/>
    </location>
</feature>
<proteinExistence type="inferred from homology"/>
<dbReference type="InterPro" id="IPR051178">
    <property type="entry name" value="TfdA_dioxygenase"/>
</dbReference>
<comment type="cofactor">
    <cofactor evidence="1">
        <name>Fe(2+)</name>
        <dbReference type="ChEBI" id="CHEBI:29033"/>
    </cofactor>
</comment>
<evidence type="ECO:0000256" key="6">
    <source>
        <dbReference type="ARBA" id="ARBA00023004"/>
    </source>
</evidence>
<keyword evidence="5" id="KW-0560">Oxidoreductase</keyword>
<dbReference type="OrthoDB" id="581608at2"/>
<accession>A0A1Y6CY37</accession>
<dbReference type="EMBL" id="FXAM01000001">
    <property type="protein sequence ID" value="SMF95271.1"/>
    <property type="molecule type" value="Genomic_DNA"/>
</dbReference>
<dbReference type="GO" id="GO:0046872">
    <property type="term" value="F:metal ion binding"/>
    <property type="evidence" value="ECO:0007669"/>
    <property type="project" value="UniProtKB-KW"/>
</dbReference>
<evidence type="ECO:0000256" key="5">
    <source>
        <dbReference type="ARBA" id="ARBA00023002"/>
    </source>
</evidence>
<evidence type="ECO:0000256" key="2">
    <source>
        <dbReference type="ARBA" id="ARBA00005896"/>
    </source>
</evidence>
<evidence type="ECO:0000259" key="7">
    <source>
        <dbReference type="Pfam" id="PF02668"/>
    </source>
</evidence>
<evidence type="ECO:0000313" key="8">
    <source>
        <dbReference type="EMBL" id="SMF95271.1"/>
    </source>
</evidence>
<evidence type="ECO:0000256" key="4">
    <source>
        <dbReference type="ARBA" id="ARBA00022964"/>
    </source>
</evidence>
<keyword evidence="9" id="KW-1185">Reference proteome</keyword>
<protein>
    <submittedName>
        <fullName evidence="8">Taurine catabolism dioxygenase TauD, TfdA family</fullName>
    </submittedName>
</protein>
<dbReference type="InterPro" id="IPR042098">
    <property type="entry name" value="TauD-like_sf"/>
</dbReference>
<evidence type="ECO:0000256" key="3">
    <source>
        <dbReference type="ARBA" id="ARBA00022723"/>
    </source>
</evidence>
<dbReference type="PANTHER" id="PTHR43779">
    <property type="entry name" value="DIOXYGENASE RV0097-RELATED"/>
    <property type="match status" value="1"/>
</dbReference>
<reference evidence="8 9" key="1">
    <citation type="submission" date="2016-12" db="EMBL/GenBank/DDBJ databases">
        <authorList>
            <person name="Song W.-J."/>
            <person name="Kurnit D.M."/>
        </authorList>
    </citation>
    <scope>NUCLEOTIDE SEQUENCE [LARGE SCALE GENOMIC DNA]</scope>
    <source>
        <strain evidence="8 9">175</strain>
    </source>
</reference>
<evidence type="ECO:0000313" key="9">
    <source>
        <dbReference type="Proteomes" id="UP000192923"/>
    </source>
</evidence>